<gene>
    <name evidence="5" type="primary">ftsA</name>
    <name evidence="7" type="ORF">UV11_C0003G0008</name>
</gene>
<comment type="function">
    <text evidence="5">Cell division protein that is involved in the assembly of the Z ring. May serve as a membrane anchor for the Z ring.</text>
</comment>
<evidence type="ECO:0000313" key="8">
    <source>
        <dbReference type="Proteomes" id="UP000034036"/>
    </source>
</evidence>
<organism evidence="7 8">
    <name type="scientific">Candidatus Giovannonibacteria bacterium GW2011_GWF2_42_19</name>
    <dbReference type="NCBI Taxonomy" id="1618659"/>
    <lineage>
        <taxon>Bacteria</taxon>
        <taxon>Candidatus Giovannoniibacteriota</taxon>
    </lineage>
</organism>
<name>A0A0G1BRB7_9BACT</name>
<keyword evidence="4 5" id="KW-0131">Cell cycle</keyword>
<dbReference type="InterPro" id="IPR003494">
    <property type="entry name" value="SHS2_FtsA"/>
</dbReference>
<comment type="caution">
    <text evidence="7">The sequence shown here is derived from an EMBL/GenBank/DDBJ whole genome shotgun (WGS) entry which is preliminary data.</text>
</comment>
<dbReference type="SMART" id="SM00842">
    <property type="entry name" value="FtsA"/>
    <property type="match status" value="1"/>
</dbReference>
<dbReference type="SUPFAM" id="SSF53067">
    <property type="entry name" value="Actin-like ATPase domain"/>
    <property type="match status" value="2"/>
</dbReference>
<dbReference type="EMBL" id="LCDF01000003">
    <property type="protein sequence ID" value="KKS48781.1"/>
    <property type="molecule type" value="Genomic_DNA"/>
</dbReference>
<evidence type="ECO:0000256" key="1">
    <source>
        <dbReference type="ARBA" id="ARBA00022475"/>
    </source>
</evidence>
<evidence type="ECO:0000259" key="6">
    <source>
        <dbReference type="SMART" id="SM00842"/>
    </source>
</evidence>
<dbReference type="GO" id="GO:0043093">
    <property type="term" value="P:FtsZ-dependent cytokinesis"/>
    <property type="evidence" value="ECO:0007669"/>
    <property type="project" value="UniProtKB-UniRule"/>
</dbReference>
<dbReference type="PANTHER" id="PTHR32432:SF4">
    <property type="entry name" value="CELL DIVISION PROTEIN FTSA"/>
    <property type="match status" value="1"/>
</dbReference>
<proteinExistence type="inferred from homology"/>
<reference evidence="7 8" key="1">
    <citation type="journal article" date="2015" name="Nature">
        <title>rRNA introns, odd ribosomes, and small enigmatic genomes across a large radiation of phyla.</title>
        <authorList>
            <person name="Brown C.T."/>
            <person name="Hug L.A."/>
            <person name="Thomas B.C."/>
            <person name="Sharon I."/>
            <person name="Castelle C.J."/>
            <person name="Singh A."/>
            <person name="Wilkins M.J."/>
            <person name="Williams K.H."/>
            <person name="Banfield J.F."/>
        </authorList>
    </citation>
    <scope>NUCLEOTIDE SEQUENCE [LARGE SCALE GENOMIC DNA]</scope>
</reference>
<comment type="subcellular location">
    <subcellularLocation>
        <location evidence="5">Cell membrane</location>
        <topology evidence="5">Peripheral membrane protein</topology>
        <orientation evidence="5">Cytoplasmic side</orientation>
    </subcellularLocation>
    <text evidence="5">Localizes to the Z ring in an FtsZ-dependent manner. Targeted to the membrane through a conserved C-terminal amphipathic helix.</text>
</comment>
<keyword evidence="1 5" id="KW-1003">Cell membrane</keyword>
<evidence type="ECO:0000256" key="2">
    <source>
        <dbReference type="ARBA" id="ARBA00022618"/>
    </source>
</evidence>
<dbReference type="HAMAP" id="MF_02033">
    <property type="entry name" value="FtsA"/>
    <property type="match status" value="1"/>
</dbReference>
<dbReference type="GO" id="GO:0032153">
    <property type="term" value="C:cell division site"/>
    <property type="evidence" value="ECO:0007669"/>
    <property type="project" value="UniProtKB-UniRule"/>
</dbReference>
<comment type="subunit">
    <text evidence="5">Self-interacts. Interacts with FtsZ.</text>
</comment>
<dbReference type="GO" id="GO:0009898">
    <property type="term" value="C:cytoplasmic side of plasma membrane"/>
    <property type="evidence" value="ECO:0007669"/>
    <property type="project" value="UniProtKB-UniRule"/>
</dbReference>
<evidence type="ECO:0000313" key="7">
    <source>
        <dbReference type="EMBL" id="KKS48781.1"/>
    </source>
</evidence>
<feature type="domain" description="SHS2" evidence="6">
    <location>
        <begin position="6"/>
        <end position="196"/>
    </location>
</feature>
<dbReference type="PIRSF" id="PIRSF003101">
    <property type="entry name" value="FtsA"/>
    <property type="match status" value="1"/>
</dbReference>
<keyword evidence="3 5" id="KW-0472">Membrane</keyword>
<dbReference type="InterPro" id="IPR050696">
    <property type="entry name" value="FtsA/MreB"/>
</dbReference>
<dbReference type="InterPro" id="IPR043129">
    <property type="entry name" value="ATPase_NBD"/>
</dbReference>
<accession>A0A0G1BRB7</accession>
<keyword evidence="2 5" id="KW-0132">Cell division</keyword>
<dbReference type="PATRIC" id="fig|1618659.3.peg.129"/>
<protein>
    <recommendedName>
        <fullName evidence="5">Cell division protein FtsA</fullName>
    </recommendedName>
</protein>
<evidence type="ECO:0000256" key="4">
    <source>
        <dbReference type="ARBA" id="ARBA00023306"/>
    </source>
</evidence>
<dbReference type="PANTHER" id="PTHR32432">
    <property type="entry name" value="CELL DIVISION PROTEIN FTSA-RELATED"/>
    <property type="match status" value="1"/>
</dbReference>
<comment type="similarity">
    <text evidence="5">Belongs to the FtsA/MreB family.</text>
</comment>
<dbReference type="STRING" id="1618659.UV11_C0003G0008"/>
<evidence type="ECO:0000256" key="5">
    <source>
        <dbReference type="HAMAP-Rule" id="MF_02033"/>
    </source>
</evidence>
<dbReference type="Pfam" id="PF14450">
    <property type="entry name" value="FtsA"/>
    <property type="match status" value="1"/>
</dbReference>
<sequence length="389" mass="41758">MPRNIIHAIDIGSENIKAVCIEKRPDDSALRILGASLIASAGMRRGSVIKSDQLVPKIKEAASDLERISGIPLRHVFLTFGSPALGFQKARGRIAISRADGEIAPHDLDRALKQARPTSQVLANREVLETFGLNYMVDSEISTKDAIGIKGENLEVEALFVTALRKPLGALIECVESAGLAVDDVIPAPLASNRSLLTLKQREVGAVTADIGAETLSVAVIEENTPYSLAVFPIGSEHITMDIALGFQVSLPEAEKIKCSGALPDDSQQAKKKFASIVEARLEDMFELVEVHLKKVGRAGLLPGGIVIGGGGSRIPGIAELAKSILRLPADTGKCLDLEDNHKLKDPIWAAAIGVARLAFDEERFDRVNLKKPSVISQKVTSWLRSLIP</sequence>
<dbReference type="Proteomes" id="UP000034036">
    <property type="component" value="Unassembled WGS sequence"/>
</dbReference>
<dbReference type="AlphaFoldDB" id="A0A0G1BRB7"/>
<evidence type="ECO:0000256" key="3">
    <source>
        <dbReference type="ARBA" id="ARBA00023136"/>
    </source>
</evidence>
<dbReference type="Gene3D" id="3.30.420.40">
    <property type="match status" value="3"/>
</dbReference>
<dbReference type="InterPro" id="IPR020823">
    <property type="entry name" value="Cell_div_FtsA"/>
</dbReference>
<dbReference type="Pfam" id="PF02491">
    <property type="entry name" value="SHS2_FTSA"/>
    <property type="match status" value="1"/>
</dbReference>